<dbReference type="GO" id="GO:0042781">
    <property type="term" value="F:3'-tRNA processing endoribonuclease activity"/>
    <property type="evidence" value="ECO:0007669"/>
    <property type="project" value="TreeGrafter"/>
</dbReference>
<organism evidence="2 3">
    <name type="scientific">Quadrisphaera granulorum</name>
    <dbReference type="NCBI Taxonomy" id="317664"/>
    <lineage>
        <taxon>Bacteria</taxon>
        <taxon>Bacillati</taxon>
        <taxon>Actinomycetota</taxon>
        <taxon>Actinomycetes</taxon>
        <taxon>Kineosporiales</taxon>
        <taxon>Kineosporiaceae</taxon>
        <taxon>Quadrisphaera</taxon>
    </lineage>
</organism>
<proteinExistence type="predicted"/>
<accession>A0A316AB81</accession>
<keyword evidence="3" id="KW-1185">Reference proteome</keyword>
<dbReference type="OrthoDB" id="9800940at2"/>
<dbReference type="InterPro" id="IPR001279">
    <property type="entry name" value="Metallo-B-lactamas"/>
</dbReference>
<dbReference type="AlphaFoldDB" id="A0A316AB81"/>
<gene>
    <name evidence="2" type="ORF">BXY45_10598</name>
</gene>
<dbReference type="CDD" id="cd07716">
    <property type="entry name" value="RNaseZ_short-form-like_MBL-fold"/>
    <property type="match status" value="1"/>
</dbReference>
<dbReference type="Proteomes" id="UP000245469">
    <property type="component" value="Unassembled WGS sequence"/>
</dbReference>
<dbReference type="Gene3D" id="3.60.15.10">
    <property type="entry name" value="Ribonuclease Z/Hydroxyacylglutathione hydrolase-like"/>
    <property type="match status" value="1"/>
</dbReference>
<evidence type="ECO:0000313" key="3">
    <source>
        <dbReference type="Proteomes" id="UP000245469"/>
    </source>
</evidence>
<protein>
    <submittedName>
        <fullName evidence="2">Ribonuclease BN (tRNA processing enzyme)</fullName>
    </submittedName>
</protein>
<dbReference type="InterPro" id="IPR036866">
    <property type="entry name" value="RibonucZ/Hydroxyglut_hydro"/>
</dbReference>
<dbReference type="Pfam" id="PF12706">
    <property type="entry name" value="Lactamase_B_2"/>
    <property type="match status" value="1"/>
</dbReference>
<evidence type="ECO:0000259" key="1">
    <source>
        <dbReference type="Pfam" id="PF12706"/>
    </source>
</evidence>
<dbReference type="RefSeq" id="WP_109773400.1">
    <property type="nucleotide sequence ID" value="NZ_QGDQ01000005.1"/>
</dbReference>
<dbReference type="SUPFAM" id="SSF56281">
    <property type="entry name" value="Metallo-hydrolase/oxidoreductase"/>
    <property type="match status" value="1"/>
</dbReference>
<reference evidence="2 3" key="1">
    <citation type="submission" date="2018-03" db="EMBL/GenBank/DDBJ databases">
        <title>Genomic Encyclopedia of Archaeal and Bacterial Type Strains, Phase II (KMG-II): from individual species to whole genera.</title>
        <authorList>
            <person name="Goeker M."/>
        </authorList>
    </citation>
    <scope>NUCLEOTIDE SEQUENCE [LARGE SCALE GENOMIC DNA]</scope>
    <source>
        <strain evidence="2 3">DSM 44889</strain>
    </source>
</reference>
<dbReference type="PANTHER" id="PTHR46018:SF4">
    <property type="entry name" value="METALLO-HYDROLASE YHFI-RELATED"/>
    <property type="match status" value="1"/>
</dbReference>
<name>A0A316AB81_9ACTN</name>
<dbReference type="EMBL" id="QGDQ01000005">
    <property type="protein sequence ID" value="PWJ54891.1"/>
    <property type="molecule type" value="Genomic_DNA"/>
</dbReference>
<feature type="domain" description="Metallo-beta-lactamase" evidence="1">
    <location>
        <begin position="38"/>
        <end position="237"/>
    </location>
</feature>
<evidence type="ECO:0000313" key="2">
    <source>
        <dbReference type="EMBL" id="PWJ54891.1"/>
    </source>
</evidence>
<dbReference type="PANTHER" id="PTHR46018">
    <property type="entry name" value="ZINC PHOSPHODIESTERASE ELAC PROTEIN 1"/>
    <property type="match status" value="1"/>
</dbReference>
<comment type="caution">
    <text evidence="2">The sequence shown here is derived from an EMBL/GenBank/DDBJ whole genome shotgun (WGS) entry which is preliminary data.</text>
</comment>
<sequence>MRLTVIGCSGSVPGPDSPSSCYLLEAEDPADPTGRTWRVVLDLGSGASGPLQRYLPGGDLTTLDGVLLSHLHADHCLDTTALYVALKYGPAAYRGQPVPPVPLWAPADAPGRLARAYDLPADGPGMTEQFTFGAWTDGVPVRVGPFTVEPSLVAHPVEAYGLRITGPSDGGGTAVLAYTGDTDECPALDHLAADVDLFLTEATFTDDVVVEPGVHLSGVRAGVAAARAGARSVLVTHLPPWADAPAVLAEVRSRYDGPAELARPGTTHTL</sequence>